<dbReference type="Pfam" id="PF24994">
    <property type="entry name" value="GIL1_IRKI_C"/>
    <property type="match status" value="1"/>
</dbReference>
<feature type="domain" description="GIL1/IRKI C-terminal" evidence="3">
    <location>
        <begin position="385"/>
        <end position="435"/>
    </location>
</feature>
<reference evidence="4 5" key="1">
    <citation type="journal article" date="2013" name="BMC Genomics">
        <title>The miniature genome of a carnivorous plant Genlisea aurea contains a low number of genes and short non-coding sequences.</title>
        <authorList>
            <person name="Leushkin E.V."/>
            <person name="Sutormin R.A."/>
            <person name="Nabieva E.R."/>
            <person name="Penin A.A."/>
            <person name="Kondrashov A.S."/>
            <person name="Logacheva M.D."/>
        </authorList>
    </citation>
    <scope>NUCLEOTIDE SEQUENCE [LARGE SCALE GENOMIC DNA]</scope>
</reference>
<comment type="caution">
    <text evidence="4">The sequence shown here is derived from an EMBL/GenBank/DDBJ whole genome shotgun (WGS) entry which is preliminary data.</text>
</comment>
<proteinExistence type="predicted"/>
<dbReference type="InterPro" id="IPR040225">
    <property type="entry name" value="GIL1-like"/>
</dbReference>
<feature type="domain" description="DUF641" evidence="2">
    <location>
        <begin position="49"/>
        <end position="179"/>
    </location>
</feature>
<dbReference type="EMBL" id="AUSU01006112">
    <property type="protein sequence ID" value="EPS62483.1"/>
    <property type="molecule type" value="Genomic_DNA"/>
</dbReference>
<evidence type="ECO:0000313" key="4">
    <source>
        <dbReference type="EMBL" id="EPS62483.1"/>
    </source>
</evidence>
<dbReference type="PANTHER" id="PTHR31161">
    <property type="entry name" value="PROTEIN GRAVITROPIC IN THE LIGHT 1"/>
    <property type="match status" value="1"/>
</dbReference>
<dbReference type="InterPro" id="IPR006943">
    <property type="entry name" value="DUF641_pln"/>
</dbReference>
<sequence>MDSISVVSPARRRFRWACTRCLGRRSLTGEIYPEKNPDNRDSETQVDDRKLKEAFFAGIFAGVSTIKAAYADLQLSHSPYDPDGIQSSDKIIVSELKKLSRIRIDYDDNKKTIIPAADSHESESSLLRFEIQERKNLLKIYETTIKKLDYQLKLKQSEIIFLREKLSEARIENRGLEKRLLASSAPSSESISEIGGFHGLRLDHFGCFHRRTINSVRKFVRVLIDLMDSAGWDFSAAAESILHRRIPFRKQSHLFLAIESFVSRVMFDGFNDSDFLVLTRRRRKKKRRTRKRLFSKFLRMKQRNPFDYVSGRPDSSFASFCRSKYLKLVHPKMEESLGFAHSKQRERVAAGKFPETPFLTAFVEMAKGVWLLHCLGRCFDPEISIFQASRGNRMAEVFMEGLGGDEAAFPGDRRVGFTVSPGFTAAGTVVQCQVYIC</sequence>
<gene>
    <name evidence="4" type="ORF">M569_12310</name>
</gene>
<feature type="coiled-coil region" evidence="1">
    <location>
        <begin position="152"/>
        <end position="179"/>
    </location>
</feature>
<evidence type="ECO:0000313" key="5">
    <source>
        <dbReference type="Proteomes" id="UP000015453"/>
    </source>
</evidence>
<evidence type="ECO:0000259" key="3">
    <source>
        <dbReference type="Pfam" id="PF24994"/>
    </source>
</evidence>
<keyword evidence="5" id="KW-1185">Reference proteome</keyword>
<dbReference type="OrthoDB" id="1915848at2759"/>
<accession>S8DI88</accession>
<keyword evidence="1" id="KW-0175">Coiled coil</keyword>
<evidence type="ECO:0000259" key="2">
    <source>
        <dbReference type="Pfam" id="PF04859"/>
    </source>
</evidence>
<dbReference type="AlphaFoldDB" id="S8DI88"/>
<dbReference type="InterPro" id="IPR056813">
    <property type="entry name" value="GIL1_IRKI_C"/>
</dbReference>
<protein>
    <submittedName>
        <fullName evidence="4">Uncharacterized protein</fullName>
    </submittedName>
</protein>
<dbReference type="GO" id="GO:0009959">
    <property type="term" value="P:negative gravitropism"/>
    <property type="evidence" value="ECO:0007669"/>
    <property type="project" value="InterPro"/>
</dbReference>
<name>S8DI88_9LAMI</name>
<organism evidence="4 5">
    <name type="scientific">Genlisea aurea</name>
    <dbReference type="NCBI Taxonomy" id="192259"/>
    <lineage>
        <taxon>Eukaryota</taxon>
        <taxon>Viridiplantae</taxon>
        <taxon>Streptophyta</taxon>
        <taxon>Embryophyta</taxon>
        <taxon>Tracheophyta</taxon>
        <taxon>Spermatophyta</taxon>
        <taxon>Magnoliopsida</taxon>
        <taxon>eudicotyledons</taxon>
        <taxon>Gunneridae</taxon>
        <taxon>Pentapetalae</taxon>
        <taxon>asterids</taxon>
        <taxon>lamiids</taxon>
        <taxon>Lamiales</taxon>
        <taxon>Lentibulariaceae</taxon>
        <taxon>Genlisea</taxon>
    </lineage>
</organism>
<dbReference type="Pfam" id="PF04859">
    <property type="entry name" value="DUF641"/>
    <property type="match status" value="1"/>
</dbReference>
<dbReference type="GO" id="GO:0009639">
    <property type="term" value="P:response to red or far red light"/>
    <property type="evidence" value="ECO:0007669"/>
    <property type="project" value="InterPro"/>
</dbReference>
<dbReference type="Proteomes" id="UP000015453">
    <property type="component" value="Unassembled WGS sequence"/>
</dbReference>
<evidence type="ECO:0000256" key="1">
    <source>
        <dbReference type="SAM" id="Coils"/>
    </source>
</evidence>